<accession>A0ABD5DY97</accession>
<dbReference type="AlphaFoldDB" id="A0ABD5DY97"/>
<organism evidence="2 3">
    <name type="scientific">Streptomyces evansiae</name>
    <dbReference type="NCBI Taxonomy" id="3075535"/>
    <lineage>
        <taxon>Bacteria</taxon>
        <taxon>Bacillati</taxon>
        <taxon>Actinomycetota</taxon>
        <taxon>Actinomycetes</taxon>
        <taxon>Kitasatosporales</taxon>
        <taxon>Streptomycetaceae</taxon>
        <taxon>Streptomyces</taxon>
    </lineage>
</organism>
<evidence type="ECO:0000256" key="1">
    <source>
        <dbReference type="ARBA" id="ARBA00023118"/>
    </source>
</evidence>
<dbReference type="NCBIfam" id="TIGR02593">
    <property type="entry name" value="CRISPR_cas5"/>
    <property type="match status" value="1"/>
</dbReference>
<dbReference type="CDD" id="cd09756">
    <property type="entry name" value="Cas5_I-E"/>
    <property type="match status" value="1"/>
</dbReference>
<dbReference type="Gene3D" id="3.30.70.2660">
    <property type="match status" value="1"/>
</dbReference>
<dbReference type="Proteomes" id="UP001183607">
    <property type="component" value="Unassembled WGS sequence"/>
</dbReference>
<proteinExistence type="predicted"/>
<dbReference type="RefSeq" id="WP_093854975.1">
    <property type="nucleotide sequence ID" value="NZ_JAVRER010000001.1"/>
</dbReference>
<evidence type="ECO:0000313" key="2">
    <source>
        <dbReference type="EMBL" id="MDT0414080.1"/>
    </source>
</evidence>
<reference evidence="3" key="1">
    <citation type="submission" date="2023-07" db="EMBL/GenBank/DDBJ databases">
        <title>30 novel species of actinomycetes from the DSMZ collection.</title>
        <authorList>
            <person name="Nouioui I."/>
        </authorList>
    </citation>
    <scope>NUCLEOTIDE SEQUENCE [LARGE SCALE GENOMIC DNA]</scope>
    <source>
        <strain evidence="3">DSM 41982</strain>
    </source>
</reference>
<dbReference type="GO" id="GO:0051607">
    <property type="term" value="P:defense response to virus"/>
    <property type="evidence" value="ECO:0007669"/>
    <property type="project" value="UniProtKB-KW"/>
</dbReference>
<evidence type="ECO:0000313" key="3">
    <source>
        <dbReference type="Proteomes" id="UP001183607"/>
    </source>
</evidence>
<comment type="caution">
    <text evidence="2">The sequence shown here is derived from an EMBL/GenBank/DDBJ whole genome shotgun (WGS) entry which is preliminary data.</text>
</comment>
<dbReference type="EMBL" id="JAVRER010000001">
    <property type="protein sequence ID" value="MDT0414080.1"/>
    <property type="molecule type" value="Genomic_DNA"/>
</dbReference>
<keyword evidence="1" id="KW-0051">Antiviral defense</keyword>
<dbReference type="Pfam" id="PF09704">
    <property type="entry name" value="Cas_Cas5d"/>
    <property type="match status" value="1"/>
</dbReference>
<dbReference type="InterPro" id="IPR013422">
    <property type="entry name" value="CRISPR-assoc_prot_Cas5_N"/>
</dbReference>
<gene>
    <name evidence="2" type="primary">cas5e</name>
    <name evidence="2" type="ORF">RM574_01135</name>
</gene>
<dbReference type="InterPro" id="IPR021124">
    <property type="entry name" value="CRISPR-assoc_prot_Cas5"/>
</dbReference>
<name>A0ABD5DY97_9ACTN</name>
<dbReference type="NCBIfam" id="TIGR01868">
    <property type="entry name" value="casD_Cas5e"/>
    <property type="match status" value="1"/>
</dbReference>
<protein>
    <submittedName>
        <fullName evidence="2">Type I-E CRISPR-associated protein Cas5/CasD</fullName>
    </submittedName>
</protein>
<dbReference type="InterPro" id="IPR010147">
    <property type="entry name" value="CRISPR-assoc_prot_CasD"/>
</dbReference>
<sequence>MTAATASTGAWPGLLLRLAGPLQSWGEHSHFSDRDTLAFPSRSGLTGMLAAALGRPRHAPLDEFAGLSLTVRVDRAGNRLRDFHTVGGGLSGPETVVTADGGRRGGDTSTLTSTRWYLQDAVFTVALTRADRSAPPRAWAAALSNPRWPLYLGRRSCPPAGPVLLGTSTDALHDLTHLPLAAQADQHGSGSRARHASVPVLFLSDQPLLFEGHGSGDGEEPYSTVLDVPIDFTPGRRRYRARPLYRHTLPLPASQQAGYGTEQLRALATYTSPSYTPAHEGSPAR</sequence>